<dbReference type="OrthoDB" id="9774262at2"/>
<name>A0A327WBV2_9BACT</name>
<dbReference type="AlphaFoldDB" id="A0A327WBV2"/>
<dbReference type="Proteomes" id="UP000249819">
    <property type="component" value="Unassembled WGS sequence"/>
</dbReference>
<evidence type="ECO:0008006" key="4">
    <source>
        <dbReference type="Google" id="ProtNLM"/>
    </source>
</evidence>
<sequence length="353" mass="40128">MQKTLILFTSLFVLLLSACSQERPVWTLKKANDWYAARGWMSGVDFIPSSAVNQLEMWQAATFDSAGIDRELDFAAGLGFNAVRVYLHHLPWVEDATGFKKRMDTYLSIANSHKIGTIFVFFDDCWNDYPHSGQQPAPKPGIHNSGWVRDPGSAIFHSAHMIDTLESYVKDVLGTFKDDKRIIMWDLYNEPGNSGYGDSSRNLLTQAFRWGRQVNPVQPLTSGVWAPALVNLNKLQLEKSDIITYHNYQNERSHQGTIDSLRKFGRPLICTEYMARTHGSRFENILPMLKDEKVGAISWGLVDGKTNTKYAWNDPIPSGEEPKVWFHDILHKNGFPYDSAEVRLIKEVNGVKQ</sequence>
<dbReference type="RefSeq" id="WP_111590015.1">
    <property type="nucleotide sequence ID" value="NZ_QLMA01000001.1"/>
</dbReference>
<evidence type="ECO:0000313" key="2">
    <source>
        <dbReference type="EMBL" id="RAJ87312.1"/>
    </source>
</evidence>
<proteinExistence type="predicted"/>
<reference evidence="2 3" key="1">
    <citation type="submission" date="2018-06" db="EMBL/GenBank/DDBJ databases">
        <title>Genomic Encyclopedia of Archaeal and Bacterial Type Strains, Phase II (KMG-II): from individual species to whole genera.</title>
        <authorList>
            <person name="Goeker M."/>
        </authorList>
    </citation>
    <scope>NUCLEOTIDE SEQUENCE [LARGE SCALE GENOMIC DNA]</scope>
    <source>
        <strain evidence="2 3">DSM 29821</strain>
    </source>
</reference>
<dbReference type="EMBL" id="QLMA01000001">
    <property type="protein sequence ID" value="RAJ87312.1"/>
    <property type="molecule type" value="Genomic_DNA"/>
</dbReference>
<keyword evidence="1" id="KW-0732">Signal</keyword>
<comment type="caution">
    <text evidence="2">The sequence shown here is derived from an EMBL/GenBank/DDBJ whole genome shotgun (WGS) entry which is preliminary data.</text>
</comment>
<feature type="chain" id="PRO_5016355773" description="Cellulase (Glycosyl hydrolase family 5)" evidence="1">
    <location>
        <begin position="23"/>
        <end position="353"/>
    </location>
</feature>
<feature type="signal peptide" evidence="1">
    <location>
        <begin position="1"/>
        <end position="22"/>
    </location>
</feature>
<dbReference type="InterPro" id="IPR017853">
    <property type="entry name" value="GH"/>
</dbReference>
<evidence type="ECO:0000313" key="3">
    <source>
        <dbReference type="Proteomes" id="UP000249819"/>
    </source>
</evidence>
<protein>
    <recommendedName>
        <fullName evidence="4">Cellulase (Glycosyl hydrolase family 5)</fullName>
    </recommendedName>
</protein>
<dbReference type="PROSITE" id="PS51257">
    <property type="entry name" value="PROKAR_LIPOPROTEIN"/>
    <property type="match status" value="1"/>
</dbReference>
<evidence type="ECO:0000256" key="1">
    <source>
        <dbReference type="SAM" id="SignalP"/>
    </source>
</evidence>
<dbReference type="SUPFAM" id="SSF51445">
    <property type="entry name" value="(Trans)glycosidases"/>
    <property type="match status" value="1"/>
</dbReference>
<keyword evidence="3" id="KW-1185">Reference proteome</keyword>
<dbReference type="Gene3D" id="3.20.20.80">
    <property type="entry name" value="Glycosidases"/>
    <property type="match status" value="1"/>
</dbReference>
<accession>A0A327WBV2</accession>
<gene>
    <name evidence="2" type="ORF">CLV59_10161</name>
</gene>
<organism evidence="2 3">
    <name type="scientific">Chitinophaga dinghuensis</name>
    <dbReference type="NCBI Taxonomy" id="1539050"/>
    <lineage>
        <taxon>Bacteria</taxon>
        <taxon>Pseudomonadati</taxon>
        <taxon>Bacteroidota</taxon>
        <taxon>Chitinophagia</taxon>
        <taxon>Chitinophagales</taxon>
        <taxon>Chitinophagaceae</taxon>
        <taxon>Chitinophaga</taxon>
    </lineage>
</organism>